<evidence type="ECO:0000313" key="2">
    <source>
        <dbReference type="EMBL" id="GBM99736.1"/>
    </source>
</evidence>
<gene>
    <name evidence="2" type="ORF">AVEN_237663_1</name>
</gene>
<proteinExistence type="predicted"/>
<dbReference type="AlphaFoldDB" id="A0A4Y2KDT6"/>
<evidence type="ECO:0000313" key="3">
    <source>
        <dbReference type="Proteomes" id="UP000499080"/>
    </source>
</evidence>
<evidence type="ECO:0000256" key="1">
    <source>
        <dbReference type="SAM" id="MobiDB-lite"/>
    </source>
</evidence>
<feature type="compositionally biased region" description="Polar residues" evidence="1">
    <location>
        <begin position="48"/>
        <end position="62"/>
    </location>
</feature>
<accession>A0A4Y2KDT6</accession>
<sequence>MRHELDSPRMGGHLPHPHTDCYNLPLRRSETGKDNWTSYRAYLRSDLRTSPQKKPPSSNRSSPFLRENFYTSPDLLSWCERVKEREKCFIDYLCLPKWPRGSASQIPNLSASPSH</sequence>
<reference evidence="2 3" key="1">
    <citation type="journal article" date="2019" name="Sci. Rep.">
        <title>Orb-weaving spider Araneus ventricosus genome elucidates the spidroin gene catalogue.</title>
        <authorList>
            <person name="Kono N."/>
            <person name="Nakamura H."/>
            <person name="Ohtoshi R."/>
            <person name="Moran D.A.P."/>
            <person name="Shinohara A."/>
            <person name="Yoshida Y."/>
            <person name="Fujiwara M."/>
            <person name="Mori M."/>
            <person name="Tomita M."/>
            <person name="Arakawa K."/>
        </authorList>
    </citation>
    <scope>NUCLEOTIDE SEQUENCE [LARGE SCALE GENOMIC DNA]</scope>
</reference>
<feature type="region of interest" description="Disordered" evidence="1">
    <location>
        <begin position="47"/>
        <end position="66"/>
    </location>
</feature>
<protein>
    <submittedName>
        <fullName evidence="2">Uncharacterized protein</fullName>
    </submittedName>
</protein>
<dbReference type="Proteomes" id="UP000499080">
    <property type="component" value="Unassembled WGS sequence"/>
</dbReference>
<organism evidence="2 3">
    <name type="scientific">Araneus ventricosus</name>
    <name type="common">Orbweaver spider</name>
    <name type="synonym">Epeira ventricosa</name>
    <dbReference type="NCBI Taxonomy" id="182803"/>
    <lineage>
        <taxon>Eukaryota</taxon>
        <taxon>Metazoa</taxon>
        <taxon>Ecdysozoa</taxon>
        <taxon>Arthropoda</taxon>
        <taxon>Chelicerata</taxon>
        <taxon>Arachnida</taxon>
        <taxon>Araneae</taxon>
        <taxon>Araneomorphae</taxon>
        <taxon>Entelegynae</taxon>
        <taxon>Araneoidea</taxon>
        <taxon>Araneidae</taxon>
        <taxon>Araneus</taxon>
    </lineage>
</organism>
<comment type="caution">
    <text evidence="2">The sequence shown here is derived from an EMBL/GenBank/DDBJ whole genome shotgun (WGS) entry which is preliminary data.</text>
</comment>
<keyword evidence="3" id="KW-1185">Reference proteome</keyword>
<dbReference type="EMBL" id="BGPR01004443">
    <property type="protein sequence ID" value="GBM99736.1"/>
    <property type="molecule type" value="Genomic_DNA"/>
</dbReference>
<name>A0A4Y2KDT6_ARAVE</name>